<keyword evidence="2" id="KW-1185">Reference proteome</keyword>
<organism evidence="1 2">
    <name type="scientific">Paramecium primaurelia</name>
    <dbReference type="NCBI Taxonomy" id="5886"/>
    <lineage>
        <taxon>Eukaryota</taxon>
        <taxon>Sar</taxon>
        <taxon>Alveolata</taxon>
        <taxon>Ciliophora</taxon>
        <taxon>Intramacronucleata</taxon>
        <taxon>Oligohymenophorea</taxon>
        <taxon>Peniculida</taxon>
        <taxon>Parameciidae</taxon>
        <taxon>Paramecium</taxon>
    </lineage>
</organism>
<gene>
    <name evidence="1" type="ORF">PPRIM_AZ9-3.1.T0860069</name>
</gene>
<evidence type="ECO:0000313" key="2">
    <source>
        <dbReference type="Proteomes" id="UP000688137"/>
    </source>
</evidence>
<dbReference type="AlphaFoldDB" id="A0A8S1NJ68"/>
<accession>A0A8S1NJ68</accession>
<evidence type="ECO:0000313" key="1">
    <source>
        <dbReference type="EMBL" id="CAD8090506.1"/>
    </source>
</evidence>
<reference evidence="1" key="1">
    <citation type="submission" date="2021-01" db="EMBL/GenBank/DDBJ databases">
        <authorList>
            <consortium name="Genoscope - CEA"/>
            <person name="William W."/>
        </authorList>
    </citation>
    <scope>NUCLEOTIDE SEQUENCE</scope>
</reference>
<proteinExistence type="predicted"/>
<comment type="caution">
    <text evidence="1">The sequence shown here is derived from an EMBL/GenBank/DDBJ whole genome shotgun (WGS) entry which is preliminary data.</text>
</comment>
<sequence length="210" mass="23857">MDFLTRFKGRTQTMNKKEGITGIIKSNGKPIEKIPAFQSFSSLLATTASNTISDSEKQSLYSNDFTPKSKDPKIITNISTFHNRKSSLASPPTPSSNLNMSKSQIELNSNQKQTLSKTGQTNFNLNDYQLIIIPKEALCQYKLENTECNFQSKEPLQQIQQRYYCSKSQSLDTQKDKPLIKSQILSQGSYYLQNERKKSMIQTGLNTLQY</sequence>
<dbReference type="EMBL" id="CAJJDM010000089">
    <property type="protein sequence ID" value="CAD8090506.1"/>
    <property type="molecule type" value="Genomic_DNA"/>
</dbReference>
<name>A0A8S1NJ68_PARPR</name>
<dbReference type="Proteomes" id="UP000688137">
    <property type="component" value="Unassembled WGS sequence"/>
</dbReference>
<dbReference type="OMA" id="NTECNFQ"/>
<protein>
    <submittedName>
        <fullName evidence="1">Uncharacterized protein</fullName>
    </submittedName>
</protein>